<keyword evidence="1" id="KW-0227">DNA damage</keyword>
<evidence type="ECO:0000313" key="3">
    <source>
        <dbReference type="EMBL" id="KAJ7301291.1"/>
    </source>
</evidence>
<dbReference type="Proteomes" id="UP001218218">
    <property type="component" value="Unassembled WGS sequence"/>
</dbReference>
<dbReference type="GO" id="GO:0043139">
    <property type="term" value="F:5'-3' DNA helicase activity"/>
    <property type="evidence" value="ECO:0007669"/>
    <property type="project" value="UniProtKB-EC"/>
</dbReference>
<sequence length="404" mass="45098">MVSCNALYSISARLAHSLGEPNEPFGGMNIIFAGDFAQLPPVSAKALYSPDSTVSPIIRGKMSILDQKNTIGKIIWQQITTIVVLKQNMRQTANTPDDEKFRTALANMRFAACSKADLEFLQSRTIGTRPGRPTFKRKEFRNISIITAFNAQKDKINELGSAKFAKEHGQDLTTFYSNDSIASNAGDTERKPKEVRKKQTVKSNTSIPAHRQQQLWDAHPCFAGEHIPGRLDVCLGLPIMIRNNDATELCITKGQEGRVVGWQEAVGNQNQQILDTLFVELVSPPKTIHIEGLPRNIVALPRTTKKIWCTLPDDKTVQINREQVLVLPNFAMTDYASQGKTRPINVVDLNNCKDHFSYYTALSRSSTSNGTVILQGMDPYKITKGIHGSLRQEFRELELLNEIT</sequence>
<evidence type="ECO:0000256" key="1">
    <source>
        <dbReference type="RuleBase" id="RU363044"/>
    </source>
</evidence>
<keyword evidence="1" id="KW-0378">Hydrolase</keyword>
<dbReference type="GO" id="GO:0006281">
    <property type="term" value="P:DNA repair"/>
    <property type="evidence" value="ECO:0007669"/>
    <property type="project" value="UniProtKB-KW"/>
</dbReference>
<comment type="catalytic activity">
    <reaction evidence="1">
        <text>ATP + H2O = ADP + phosphate + H(+)</text>
        <dbReference type="Rhea" id="RHEA:13065"/>
        <dbReference type="ChEBI" id="CHEBI:15377"/>
        <dbReference type="ChEBI" id="CHEBI:15378"/>
        <dbReference type="ChEBI" id="CHEBI:30616"/>
        <dbReference type="ChEBI" id="CHEBI:43474"/>
        <dbReference type="ChEBI" id="CHEBI:456216"/>
        <dbReference type="EC" id="5.6.2.3"/>
    </reaction>
</comment>
<dbReference type="GO" id="GO:0000723">
    <property type="term" value="P:telomere maintenance"/>
    <property type="evidence" value="ECO:0007669"/>
    <property type="project" value="InterPro"/>
</dbReference>
<dbReference type="AlphaFoldDB" id="A0AAD7E728"/>
<dbReference type="EC" id="5.6.2.3" evidence="1"/>
<accession>A0AAD7E728</accession>
<comment type="cofactor">
    <cofactor evidence="1">
        <name>Mg(2+)</name>
        <dbReference type="ChEBI" id="CHEBI:18420"/>
    </cofactor>
</comment>
<dbReference type="InterPro" id="IPR027417">
    <property type="entry name" value="P-loop_NTPase"/>
</dbReference>
<dbReference type="InterPro" id="IPR051055">
    <property type="entry name" value="PIF1_helicase"/>
</dbReference>
<evidence type="ECO:0000259" key="2">
    <source>
        <dbReference type="Pfam" id="PF05970"/>
    </source>
</evidence>
<dbReference type="EMBL" id="JARIHO010000139">
    <property type="protein sequence ID" value="KAJ7301291.1"/>
    <property type="molecule type" value="Genomic_DNA"/>
</dbReference>
<comment type="caution">
    <text evidence="3">The sequence shown here is derived from an EMBL/GenBank/DDBJ whole genome shotgun (WGS) entry which is preliminary data.</text>
</comment>
<dbReference type="GO" id="GO:0005524">
    <property type="term" value="F:ATP binding"/>
    <property type="evidence" value="ECO:0007669"/>
    <property type="project" value="UniProtKB-KW"/>
</dbReference>
<dbReference type="GO" id="GO:0006310">
    <property type="term" value="P:DNA recombination"/>
    <property type="evidence" value="ECO:0007669"/>
    <property type="project" value="UniProtKB-KW"/>
</dbReference>
<name>A0AAD7E728_9AGAR</name>
<proteinExistence type="inferred from homology"/>
<keyword evidence="4" id="KW-1185">Reference proteome</keyword>
<dbReference type="PANTHER" id="PTHR47642">
    <property type="entry name" value="ATP-DEPENDENT DNA HELICASE"/>
    <property type="match status" value="1"/>
</dbReference>
<keyword evidence="1" id="KW-0547">Nucleotide-binding</keyword>
<organism evidence="3 4">
    <name type="scientific">Mycena albidolilacea</name>
    <dbReference type="NCBI Taxonomy" id="1033008"/>
    <lineage>
        <taxon>Eukaryota</taxon>
        <taxon>Fungi</taxon>
        <taxon>Dikarya</taxon>
        <taxon>Basidiomycota</taxon>
        <taxon>Agaricomycotina</taxon>
        <taxon>Agaricomycetes</taxon>
        <taxon>Agaricomycetidae</taxon>
        <taxon>Agaricales</taxon>
        <taxon>Marasmiineae</taxon>
        <taxon>Mycenaceae</taxon>
        <taxon>Mycena</taxon>
    </lineage>
</organism>
<keyword evidence="1" id="KW-0233">DNA recombination</keyword>
<gene>
    <name evidence="3" type="ORF">DFH08DRAFT_724423</name>
</gene>
<comment type="similarity">
    <text evidence="1">Belongs to the helicase family.</text>
</comment>
<protein>
    <recommendedName>
        <fullName evidence="1">ATP-dependent DNA helicase</fullName>
        <ecNumber evidence="1">5.6.2.3</ecNumber>
    </recommendedName>
</protein>
<dbReference type="SUPFAM" id="SSF52540">
    <property type="entry name" value="P-loop containing nucleoside triphosphate hydrolases"/>
    <property type="match status" value="1"/>
</dbReference>
<evidence type="ECO:0000313" key="4">
    <source>
        <dbReference type="Proteomes" id="UP001218218"/>
    </source>
</evidence>
<dbReference type="Pfam" id="PF05970">
    <property type="entry name" value="PIF1"/>
    <property type="match status" value="1"/>
</dbReference>
<reference evidence="3" key="1">
    <citation type="submission" date="2023-03" db="EMBL/GenBank/DDBJ databases">
        <title>Massive genome expansion in bonnet fungi (Mycena s.s.) driven by repeated elements and novel gene families across ecological guilds.</title>
        <authorList>
            <consortium name="Lawrence Berkeley National Laboratory"/>
            <person name="Harder C.B."/>
            <person name="Miyauchi S."/>
            <person name="Viragh M."/>
            <person name="Kuo A."/>
            <person name="Thoen E."/>
            <person name="Andreopoulos B."/>
            <person name="Lu D."/>
            <person name="Skrede I."/>
            <person name="Drula E."/>
            <person name="Henrissat B."/>
            <person name="Morin E."/>
            <person name="Kohler A."/>
            <person name="Barry K."/>
            <person name="LaButti K."/>
            <person name="Morin E."/>
            <person name="Salamov A."/>
            <person name="Lipzen A."/>
            <person name="Mereny Z."/>
            <person name="Hegedus B."/>
            <person name="Baldrian P."/>
            <person name="Stursova M."/>
            <person name="Weitz H."/>
            <person name="Taylor A."/>
            <person name="Grigoriev I.V."/>
            <person name="Nagy L.G."/>
            <person name="Martin F."/>
            <person name="Kauserud H."/>
        </authorList>
    </citation>
    <scope>NUCLEOTIDE SEQUENCE</scope>
    <source>
        <strain evidence="3">CBHHK002</strain>
    </source>
</reference>
<keyword evidence="1" id="KW-0067">ATP-binding</keyword>
<dbReference type="InterPro" id="IPR010285">
    <property type="entry name" value="DNA_helicase_pif1-like_DEAD"/>
</dbReference>
<dbReference type="GO" id="GO:0016787">
    <property type="term" value="F:hydrolase activity"/>
    <property type="evidence" value="ECO:0007669"/>
    <property type="project" value="UniProtKB-KW"/>
</dbReference>
<keyword evidence="1" id="KW-0234">DNA repair</keyword>
<feature type="domain" description="DNA helicase Pif1-like DEAD-box helicase" evidence="2">
    <location>
        <begin position="22"/>
        <end position="99"/>
    </location>
</feature>
<keyword evidence="1" id="KW-0347">Helicase</keyword>